<feature type="compositionally biased region" description="Basic and acidic residues" evidence="5">
    <location>
        <begin position="280"/>
        <end position="291"/>
    </location>
</feature>
<dbReference type="GO" id="GO:0051660">
    <property type="term" value="P:establishment of centrosome localization"/>
    <property type="evidence" value="ECO:0007669"/>
    <property type="project" value="TreeGrafter"/>
</dbReference>
<dbReference type="GO" id="GO:0005794">
    <property type="term" value="C:Golgi apparatus"/>
    <property type="evidence" value="ECO:0007669"/>
    <property type="project" value="TreeGrafter"/>
</dbReference>
<feature type="region of interest" description="Disordered" evidence="5">
    <location>
        <begin position="269"/>
        <end position="291"/>
    </location>
</feature>
<keyword evidence="2" id="KW-0963">Cytoplasm</keyword>
<dbReference type="PANTHER" id="PTHR23170:SF2">
    <property type="entry name" value="CENTROSOMAL PROTEIN OF 83 KDA"/>
    <property type="match status" value="1"/>
</dbReference>
<comment type="caution">
    <text evidence="6">The sequence shown here is derived from an EMBL/GenBank/DDBJ whole genome shotgun (WGS) entry which is preliminary data.</text>
</comment>
<name>A0A9Q0ERC7_9TELE</name>
<evidence type="ECO:0000256" key="5">
    <source>
        <dbReference type="SAM" id="MobiDB-lite"/>
    </source>
</evidence>
<accession>A0A9Q0ERC7</accession>
<dbReference type="GO" id="GO:0005814">
    <property type="term" value="C:centriole"/>
    <property type="evidence" value="ECO:0007669"/>
    <property type="project" value="TreeGrafter"/>
</dbReference>
<evidence type="ECO:0000313" key="7">
    <source>
        <dbReference type="Proteomes" id="UP001148018"/>
    </source>
</evidence>
<feature type="region of interest" description="Disordered" evidence="5">
    <location>
        <begin position="447"/>
        <end position="475"/>
    </location>
</feature>
<reference evidence="6" key="1">
    <citation type="submission" date="2022-07" db="EMBL/GenBank/DDBJ databases">
        <title>Chromosome-level genome of Muraenolepis orangiensis.</title>
        <authorList>
            <person name="Kim J."/>
        </authorList>
    </citation>
    <scope>NUCLEOTIDE SEQUENCE</scope>
    <source>
        <strain evidence="6">KU_S4_2022</strain>
        <tissue evidence="6">Muscle</tissue>
    </source>
</reference>
<evidence type="ECO:0000256" key="4">
    <source>
        <dbReference type="ARBA" id="ARBA00023212"/>
    </source>
</evidence>
<dbReference type="GO" id="GO:0005813">
    <property type="term" value="C:centrosome"/>
    <property type="evidence" value="ECO:0007669"/>
    <property type="project" value="UniProtKB-SubCell"/>
</dbReference>
<evidence type="ECO:0008006" key="8">
    <source>
        <dbReference type="Google" id="ProtNLM"/>
    </source>
</evidence>
<protein>
    <recommendedName>
        <fullName evidence="8">Centrosomal protein of 83 kDa</fullName>
    </recommendedName>
</protein>
<keyword evidence="4" id="KW-0206">Cytoskeleton</keyword>
<feature type="region of interest" description="Disordered" evidence="5">
    <location>
        <begin position="320"/>
        <end position="342"/>
    </location>
</feature>
<evidence type="ECO:0000256" key="3">
    <source>
        <dbReference type="ARBA" id="ARBA00023054"/>
    </source>
</evidence>
<dbReference type="PANTHER" id="PTHR23170">
    <property type="entry name" value="NY-REN-58 ANTIGEN"/>
    <property type="match status" value="1"/>
</dbReference>
<dbReference type="EMBL" id="JANIIK010000036">
    <property type="protein sequence ID" value="KAJ3612104.1"/>
    <property type="molecule type" value="Genomic_DNA"/>
</dbReference>
<evidence type="ECO:0000313" key="6">
    <source>
        <dbReference type="EMBL" id="KAJ3612104.1"/>
    </source>
</evidence>
<dbReference type="GO" id="GO:0060271">
    <property type="term" value="P:cilium assembly"/>
    <property type="evidence" value="ECO:0007669"/>
    <property type="project" value="TreeGrafter"/>
</dbReference>
<evidence type="ECO:0000256" key="2">
    <source>
        <dbReference type="ARBA" id="ARBA00022490"/>
    </source>
</evidence>
<dbReference type="InterPro" id="IPR052116">
    <property type="entry name" value="Centro_Cilium_Assembly"/>
</dbReference>
<keyword evidence="7" id="KW-1185">Reference proteome</keyword>
<organism evidence="6 7">
    <name type="scientific">Muraenolepis orangiensis</name>
    <name type="common">Patagonian moray cod</name>
    <dbReference type="NCBI Taxonomy" id="630683"/>
    <lineage>
        <taxon>Eukaryota</taxon>
        <taxon>Metazoa</taxon>
        <taxon>Chordata</taxon>
        <taxon>Craniata</taxon>
        <taxon>Vertebrata</taxon>
        <taxon>Euteleostomi</taxon>
        <taxon>Actinopterygii</taxon>
        <taxon>Neopterygii</taxon>
        <taxon>Teleostei</taxon>
        <taxon>Neoteleostei</taxon>
        <taxon>Acanthomorphata</taxon>
        <taxon>Zeiogadaria</taxon>
        <taxon>Gadariae</taxon>
        <taxon>Gadiformes</taxon>
        <taxon>Muraenolepidoidei</taxon>
        <taxon>Muraenolepididae</taxon>
        <taxon>Muraenolepis</taxon>
    </lineage>
</organism>
<dbReference type="AlphaFoldDB" id="A0A9Q0ERC7"/>
<dbReference type="OrthoDB" id="311279at2759"/>
<proteinExistence type="predicted"/>
<evidence type="ECO:0000256" key="1">
    <source>
        <dbReference type="ARBA" id="ARBA00004300"/>
    </source>
</evidence>
<comment type="subcellular location">
    <subcellularLocation>
        <location evidence="1">Cytoplasm</location>
        <location evidence="1">Cytoskeleton</location>
        <location evidence="1">Microtubule organizing center</location>
        <location evidence="1">Centrosome</location>
    </subcellularLocation>
</comment>
<sequence length="475" mass="55595">MRVQGELKGLLGDRQAQQEKLQLLLAELRGELLDKTRQLEESKLQVMTPQRLDLLTVQLQQEMEAPVRERYNKLQEEAERYRSEYNKLRYDYTLFKSQSDYQHQEATRMLEERNMRFEAELSRLEREKKDLVAQYQGSDPSRDARRVEALLREKAQLHLRLKSLEAEVVELRALKDNSGQQAENVHRIQVRQLAESQSAIKSLEAERQSVRLQLEHVENELWLAHEQHSQLTGRLHKAEREVNTLTCQQNQELGVRLGTLAHGEAELQASNRRLRTARSQAERSQHDAERSLEERRVQWLEEKHALQEHQEQLQQNYSQAKERLQRAATAQKKRKTQTENKEKRLHNKIQLLEAKIEELELELESSSAAKKCPAHWEEFRRLKELQRRPAEFCQLLLGHQAATGAGPAFPPSSHFAPPSSHITVPTVNEEQHRWEVSLLHRRLEDLESVQQHQMEELGPPAQRDQDSPLDPPVVH</sequence>
<dbReference type="GO" id="GO:0097539">
    <property type="term" value="C:ciliary transition fiber"/>
    <property type="evidence" value="ECO:0007669"/>
    <property type="project" value="TreeGrafter"/>
</dbReference>
<gene>
    <name evidence="6" type="ORF">NHX12_020381</name>
</gene>
<keyword evidence="3" id="KW-0175">Coiled coil</keyword>
<dbReference type="Proteomes" id="UP001148018">
    <property type="component" value="Unassembled WGS sequence"/>
</dbReference>